<feature type="domain" description="RING-type" evidence="14">
    <location>
        <begin position="99"/>
        <end position="145"/>
    </location>
</feature>
<comment type="caution">
    <text evidence="16">The sequence shown here is derived from an EMBL/GenBank/DDBJ whole genome shotgun (WGS) entry which is preliminary data.</text>
</comment>
<dbReference type="PROSITE" id="PS50089">
    <property type="entry name" value="ZF_RING_2"/>
    <property type="match status" value="1"/>
</dbReference>
<comment type="function">
    <text evidence="3">Might act as an E3 ubiquitin-protein ligase, or as part of E3 complex, which accepts ubiquitin from specific E2 ubiquitin-conjugating enzymes and then transfers it to substrates.</text>
</comment>
<dbReference type="GO" id="GO:0016567">
    <property type="term" value="P:protein ubiquitination"/>
    <property type="evidence" value="ECO:0007669"/>
    <property type="project" value="InterPro"/>
</dbReference>
<dbReference type="InterPro" id="IPR044066">
    <property type="entry name" value="TRIAD_supradom"/>
</dbReference>
<evidence type="ECO:0000256" key="9">
    <source>
        <dbReference type="ARBA" id="ARBA00022771"/>
    </source>
</evidence>
<comment type="catalytic activity">
    <reaction evidence="1">
        <text>[E2 ubiquitin-conjugating enzyme]-S-ubiquitinyl-L-cysteine + [acceptor protein]-L-lysine = [E2 ubiquitin-conjugating enzyme]-L-cysteine + [acceptor protein]-N(6)-ubiquitinyl-L-lysine.</text>
        <dbReference type="EC" id="2.3.2.31"/>
    </reaction>
</comment>
<proteinExistence type="inferred from homology"/>
<evidence type="ECO:0000256" key="10">
    <source>
        <dbReference type="ARBA" id="ARBA00022786"/>
    </source>
</evidence>
<evidence type="ECO:0000256" key="3">
    <source>
        <dbReference type="ARBA" id="ARBA00003976"/>
    </source>
</evidence>
<keyword evidence="17" id="KW-1185">Reference proteome</keyword>
<dbReference type="InterPro" id="IPR013083">
    <property type="entry name" value="Znf_RING/FYVE/PHD"/>
</dbReference>
<keyword evidence="9 12" id="KW-0863">Zinc-finger</keyword>
<gene>
    <name evidence="16" type="ORF">Nepgr_005968</name>
</gene>
<evidence type="ECO:0000256" key="6">
    <source>
        <dbReference type="ARBA" id="ARBA00022679"/>
    </source>
</evidence>
<dbReference type="PROSITE" id="PS00518">
    <property type="entry name" value="ZF_RING_1"/>
    <property type="match status" value="1"/>
</dbReference>
<organism evidence="16 17">
    <name type="scientific">Nepenthes gracilis</name>
    <name type="common">Slender pitcher plant</name>
    <dbReference type="NCBI Taxonomy" id="150966"/>
    <lineage>
        <taxon>Eukaryota</taxon>
        <taxon>Viridiplantae</taxon>
        <taxon>Streptophyta</taxon>
        <taxon>Embryophyta</taxon>
        <taxon>Tracheophyta</taxon>
        <taxon>Spermatophyta</taxon>
        <taxon>Magnoliopsida</taxon>
        <taxon>eudicotyledons</taxon>
        <taxon>Gunneridae</taxon>
        <taxon>Pentapetalae</taxon>
        <taxon>Caryophyllales</taxon>
        <taxon>Nepenthaceae</taxon>
        <taxon>Nepenthes</taxon>
    </lineage>
</organism>
<dbReference type="CDD" id="cd22582">
    <property type="entry name" value="BRcat_RBR_unk"/>
    <property type="match status" value="1"/>
</dbReference>
<keyword evidence="6" id="KW-0808">Transferase</keyword>
<dbReference type="Pfam" id="PF01485">
    <property type="entry name" value="IBR"/>
    <property type="match status" value="2"/>
</dbReference>
<accession>A0AAD3S459</accession>
<dbReference type="GO" id="GO:0061630">
    <property type="term" value="F:ubiquitin protein ligase activity"/>
    <property type="evidence" value="ECO:0007669"/>
    <property type="project" value="UniProtKB-EC"/>
</dbReference>
<evidence type="ECO:0000313" key="16">
    <source>
        <dbReference type="EMBL" id="GMH04129.1"/>
    </source>
</evidence>
<dbReference type="SUPFAM" id="SSF57850">
    <property type="entry name" value="RING/U-box"/>
    <property type="match status" value="3"/>
</dbReference>
<dbReference type="InterPro" id="IPR002867">
    <property type="entry name" value="IBR_dom"/>
</dbReference>
<sequence>MKVNTTACKREVVLDDDGNNGSPKEKKKKRKREGSFLSNRGNNRGDTICVEEYSEERELNFAILASVFLTPGPSVTEMGESSFPGVEKICEAKENMFVCEICADYKAHHESFTIKGCAHSYCFDCMRNYIVSKLDNGISQINCPVPSCHGLLEPEYCHEILPPEVFDRWGSVLCESMILSSQKFYCPFKDCSVLLVDDGEETVTRSECPNCWRLFCAQCKAVWHEGIVCEEYQKLSMDERGKEDIMLRELARNKKWQRCPTCKFYVERTEGCLFMKCRCGVAFCYNCGTINTDHRYHHCSRCNRRQAVYEVLLVLHAFDGFPLVDGISWKFEHRRRRLREFDVTNLDVYR</sequence>
<dbReference type="EMBL" id="BSYO01000004">
    <property type="protein sequence ID" value="GMH04129.1"/>
    <property type="molecule type" value="Genomic_DNA"/>
</dbReference>
<dbReference type="AlphaFoldDB" id="A0AAD3S459"/>
<feature type="region of interest" description="Disordered" evidence="13">
    <location>
        <begin position="13"/>
        <end position="39"/>
    </location>
</feature>
<dbReference type="EC" id="2.3.2.31" evidence="5"/>
<evidence type="ECO:0000256" key="5">
    <source>
        <dbReference type="ARBA" id="ARBA00012251"/>
    </source>
</evidence>
<evidence type="ECO:0000256" key="8">
    <source>
        <dbReference type="ARBA" id="ARBA00022737"/>
    </source>
</evidence>
<reference evidence="16" key="1">
    <citation type="submission" date="2023-05" db="EMBL/GenBank/DDBJ databases">
        <title>Nepenthes gracilis genome sequencing.</title>
        <authorList>
            <person name="Fukushima K."/>
        </authorList>
    </citation>
    <scope>NUCLEOTIDE SEQUENCE</scope>
    <source>
        <strain evidence="16">SING2019-196</strain>
    </source>
</reference>
<feature type="domain" description="RING-type" evidence="15">
    <location>
        <begin position="95"/>
        <end position="306"/>
    </location>
</feature>
<keyword evidence="11" id="KW-0862">Zinc</keyword>
<evidence type="ECO:0000256" key="2">
    <source>
        <dbReference type="ARBA" id="ARBA00001947"/>
    </source>
</evidence>
<dbReference type="SMART" id="SM00647">
    <property type="entry name" value="IBR"/>
    <property type="match status" value="2"/>
</dbReference>
<dbReference type="InterPro" id="IPR031127">
    <property type="entry name" value="E3_UB_ligase_RBR"/>
</dbReference>
<comment type="cofactor">
    <cofactor evidence="2">
        <name>Zn(2+)</name>
        <dbReference type="ChEBI" id="CHEBI:29105"/>
    </cofactor>
</comment>
<dbReference type="Gene3D" id="1.20.120.1750">
    <property type="match status" value="1"/>
</dbReference>
<evidence type="ECO:0000256" key="4">
    <source>
        <dbReference type="ARBA" id="ARBA00005884"/>
    </source>
</evidence>
<evidence type="ECO:0000256" key="13">
    <source>
        <dbReference type="SAM" id="MobiDB-lite"/>
    </source>
</evidence>
<keyword evidence="7" id="KW-0479">Metal-binding</keyword>
<dbReference type="FunFam" id="1.20.120.1750:FF:000018">
    <property type="entry name" value="RBR-type E3 ubiquitin transferase"/>
    <property type="match status" value="1"/>
</dbReference>
<keyword evidence="8" id="KW-0677">Repeat</keyword>
<evidence type="ECO:0000256" key="12">
    <source>
        <dbReference type="PROSITE-ProRule" id="PRU00175"/>
    </source>
</evidence>
<dbReference type="GO" id="GO:0008270">
    <property type="term" value="F:zinc ion binding"/>
    <property type="evidence" value="ECO:0007669"/>
    <property type="project" value="UniProtKB-KW"/>
</dbReference>
<dbReference type="PROSITE" id="PS51873">
    <property type="entry name" value="TRIAD"/>
    <property type="match status" value="1"/>
</dbReference>
<protein>
    <recommendedName>
        <fullName evidence="5">RBR-type E3 ubiquitin transferase</fullName>
        <ecNumber evidence="5">2.3.2.31</ecNumber>
    </recommendedName>
</protein>
<dbReference type="InterPro" id="IPR017907">
    <property type="entry name" value="Znf_RING_CS"/>
</dbReference>
<evidence type="ECO:0000256" key="7">
    <source>
        <dbReference type="ARBA" id="ARBA00022723"/>
    </source>
</evidence>
<keyword evidence="10" id="KW-0833">Ubl conjugation pathway</keyword>
<dbReference type="PANTHER" id="PTHR11685">
    <property type="entry name" value="RBR FAMILY RING FINGER AND IBR DOMAIN-CONTAINING"/>
    <property type="match status" value="1"/>
</dbReference>
<evidence type="ECO:0000256" key="1">
    <source>
        <dbReference type="ARBA" id="ARBA00001798"/>
    </source>
</evidence>
<evidence type="ECO:0000313" key="17">
    <source>
        <dbReference type="Proteomes" id="UP001279734"/>
    </source>
</evidence>
<dbReference type="InterPro" id="IPR001841">
    <property type="entry name" value="Znf_RING"/>
</dbReference>
<evidence type="ECO:0000259" key="14">
    <source>
        <dbReference type="PROSITE" id="PS50089"/>
    </source>
</evidence>
<evidence type="ECO:0000256" key="11">
    <source>
        <dbReference type="ARBA" id="ARBA00022833"/>
    </source>
</evidence>
<name>A0AAD3S459_NEPGR</name>
<evidence type="ECO:0000259" key="15">
    <source>
        <dbReference type="PROSITE" id="PS51873"/>
    </source>
</evidence>
<dbReference type="Gene3D" id="3.30.40.10">
    <property type="entry name" value="Zinc/RING finger domain, C3HC4 (zinc finger)"/>
    <property type="match status" value="1"/>
</dbReference>
<dbReference type="Proteomes" id="UP001279734">
    <property type="component" value="Unassembled WGS sequence"/>
</dbReference>
<dbReference type="CDD" id="cd22584">
    <property type="entry name" value="Rcat_RBR_unk"/>
    <property type="match status" value="1"/>
</dbReference>
<comment type="similarity">
    <text evidence="4">Belongs to the RBR family. Ariadne subfamily.</text>
</comment>
<dbReference type="FunFam" id="3.30.40.10:FF:000230">
    <property type="entry name" value="RBR-type E3 ubiquitin transferase"/>
    <property type="match status" value="1"/>
</dbReference>